<reference evidence="3" key="1">
    <citation type="submission" date="2011-07" db="EMBL/GenBank/DDBJ databases">
        <authorList>
            <consortium name="Caenorhabditis brenneri Sequencing and Analysis Consortium"/>
            <person name="Wilson R.K."/>
        </authorList>
    </citation>
    <scope>NUCLEOTIDE SEQUENCE [LARGE SCALE GENOMIC DNA]</scope>
    <source>
        <strain evidence="3">PB2801</strain>
    </source>
</reference>
<dbReference type="InParanoid" id="G0N2N6"/>
<accession>G0N2N6</accession>
<feature type="compositionally biased region" description="Acidic residues" evidence="1">
    <location>
        <begin position="541"/>
        <end position="551"/>
    </location>
</feature>
<evidence type="ECO:0000313" key="3">
    <source>
        <dbReference type="Proteomes" id="UP000008068"/>
    </source>
</evidence>
<sequence length="759" mass="87017">MEEEIQRAVPGMNVRNMITHLQTIPIYETQVPQQSEEIKVIREERRRDPDTPWNCTYRILLTQFVIFMAMGDLTLMQQFALWSQRENGWLADEIPRLPFDRASLRIQIWAGNLPNPKIHAQQVLIRVPWMGDAVRRNERDNFVSWFVENARGAPEVLLPQSKRPRRCQMCSSNILGYPIQNHHWSKCIFMRLNGIQRLKWMAINTRSFCSRCGSWSTTHHKGECVPTGHRPCMTCNKPDHQTFQELCGYDLGYMTERDQDNIAYTTIREHYATCRNLAENGRLAYRCQSDYPDPQTYALLLKLRQNDPRVLIGWCKHTEHMRDVPSIRTDQYTLNFEFKGLHSPEVSSSDITSTIVFPPEEIDRVCIYGMILDQMRFNSYIFRNRKGNEPMLVERLNLGDRARLRRGPLFQAAQPPPIPPPAILQVQVNENHGARVQPQPIVEFPESPEIPAAQGAIVMADNPVVEVVEGNLNGGETPQAGSPEDRPQNPTPGRSRQHDQNPADEFSDDGWGRESRADPEPTEQPLGAIENGPERAVPEEPKEEESPEDQSNESPTHSTETSSDDQGSQRAQHLFNRNTSVWFQFKSLQVMSEQGEVDDEKKFINKTSWRCKVDQGSKKVLSSQDALTRICDRAIPHHSRSIKLRIDFLLSSLTGDKQDTDVGAIACDDTVLKEYISYLQGIHRFIKDIDRNERFLSFRVSSCWHAVQSSPAHQVFHVANLELFHSMTPDVIFGNAESHWSVYAEQVGTSGCECHRKPE</sequence>
<gene>
    <name evidence="2" type="ORF">CAEBREN_17911</name>
</gene>
<evidence type="ECO:0000256" key="1">
    <source>
        <dbReference type="SAM" id="MobiDB-lite"/>
    </source>
</evidence>
<dbReference type="EMBL" id="GL379830">
    <property type="protein sequence ID" value="EGT50793.1"/>
    <property type="molecule type" value="Genomic_DNA"/>
</dbReference>
<dbReference type="Proteomes" id="UP000008068">
    <property type="component" value="Unassembled WGS sequence"/>
</dbReference>
<organism evidence="3">
    <name type="scientific">Caenorhabditis brenneri</name>
    <name type="common">Nematode worm</name>
    <dbReference type="NCBI Taxonomy" id="135651"/>
    <lineage>
        <taxon>Eukaryota</taxon>
        <taxon>Metazoa</taxon>
        <taxon>Ecdysozoa</taxon>
        <taxon>Nematoda</taxon>
        <taxon>Chromadorea</taxon>
        <taxon>Rhabditida</taxon>
        <taxon>Rhabditina</taxon>
        <taxon>Rhabditomorpha</taxon>
        <taxon>Rhabditoidea</taxon>
        <taxon>Rhabditidae</taxon>
        <taxon>Peloderinae</taxon>
        <taxon>Caenorhabditis</taxon>
    </lineage>
</organism>
<feature type="compositionally biased region" description="Polar residues" evidence="1">
    <location>
        <begin position="552"/>
        <end position="571"/>
    </location>
</feature>
<evidence type="ECO:0000313" key="2">
    <source>
        <dbReference type="EMBL" id="EGT50793.1"/>
    </source>
</evidence>
<protein>
    <submittedName>
        <fullName evidence="2">Uncharacterized protein</fullName>
    </submittedName>
</protein>
<dbReference type="HOGENOM" id="CLU_020330_0_0_1"/>
<feature type="compositionally biased region" description="Basic and acidic residues" evidence="1">
    <location>
        <begin position="510"/>
        <end position="519"/>
    </location>
</feature>
<dbReference type="AlphaFoldDB" id="G0N2N6"/>
<proteinExistence type="predicted"/>
<dbReference type="OrthoDB" id="5911028at2759"/>
<name>G0N2N6_CAEBE</name>
<feature type="region of interest" description="Disordered" evidence="1">
    <location>
        <begin position="469"/>
        <end position="571"/>
    </location>
</feature>
<keyword evidence="3" id="KW-1185">Reference proteome</keyword>